<dbReference type="Proteomes" id="UP000724584">
    <property type="component" value="Unassembled WGS sequence"/>
</dbReference>
<evidence type="ECO:0000313" key="1">
    <source>
        <dbReference type="EMBL" id="KAH6649217.1"/>
    </source>
</evidence>
<keyword evidence="2" id="KW-1185">Reference proteome</keyword>
<proteinExistence type="predicted"/>
<reference evidence="1 2" key="1">
    <citation type="journal article" date="2021" name="Nat. Commun.">
        <title>Genetic determinants of endophytism in the Arabidopsis root mycobiome.</title>
        <authorList>
            <person name="Mesny F."/>
            <person name="Miyauchi S."/>
            <person name="Thiergart T."/>
            <person name="Pickel B."/>
            <person name="Atanasova L."/>
            <person name="Karlsson M."/>
            <person name="Huettel B."/>
            <person name="Barry K.W."/>
            <person name="Haridas S."/>
            <person name="Chen C."/>
            <person name="Bauer D."/>
            <person name="Andreopoulos W."/>
            <person name="Pangilinan J."/>
            <person name="LaButti K."/>
            <person name="Riley R."/>
            <person name="Lipzen A."/>
            <person name="Clum A."/>
            <person name="Drula E."/>
            <person name="Henrissat B."/>
            <person name="Kohler A."/>
            <person name="Grigoriev I.V."/>
            <person name="Martin F.M."/>
            <person name="Hacquard S."/>
        </authorList>
    </citation>
    <scope>NUCLEOTIDE SEQUENCE [LARGE SCALE GENOMIC DNA]</scope>
    <source>
        <strain evidence="1 2">MPI-SDFR-AT-0079</strain>
    </source>
</reference>
<dbReference type="EMBL" id="JAGIZQ010000001">
    <property type="protein sequence ID" value="KAH6649217.1"/>
    <property type="molecule type" value="Genomic_DNA"/>
</dbReference>
<protein>
    <submittedName>
        <fullName evidence="1">Heterokaryon incompatibility protein-domain-containing protein</fullName>
    </submittedName>
</protein>
<comment type="caution">
    <text evidence="1">The sequence shown here is derived from an EMBL/GenBank/DDBJ whole genome shotgun (WGS) entry which is preliminary data.</text>
</comment>
<sequence length="623" mass="68764">MASLHLIPIPIAVTLIILAITIIPLTPVLWVWITATNISRSIHQGQKPAQTAKRIGRWIGLSIILPWAAIFVLCLMIVAQILLTPLFLLHQLRDLRETITWLLDYLDLAHGLDNPPTPASNTTLIDIASIPLYTFTPLPSTSPTTIRLLTIHPDSPNAPLRGTITTATVSSAPSYDALSYTRVATTTPAHNNPTPNSSSTLLLTKTTTTDPPTPPTWTRHPLPAPCSTALRRLRHPHKPRRVWVDAVCVNGVDTAEKSRQVAVMDEIYCGAQRVVADVGEAGEGSDGLLEVGGEGVQRRADELLDGLKRVWKVLEAEGAKVWEFAQEQYSVAVLGLAPPERPPRPEDLERVLVAFFNREWFKNLWTLQEVGLPELARVRFVCGEKTTTGARIVHLSKLQGQGQANIWDVAKLSHLARPHGAQKQSCLLNVLFETRHLQCEDPRDKISAALNIAKRLDGPAFLAWEPVDYGQMVAEVYAAYSALLIKSYGPGLILALINAPPRLEGLPSWSTDWTAPWPDCRALGAAASPGWYRAGHEKDGALKFDSNGDQQLVMTIVRPRVVRGFFARDRPSNGTARSIENVRQLRMDEVLVEVYPGLTLLLCQKRGKPDHYSFVRCCFSGKC</sequence>
<gene>
    <name evidence="1" type="ORF">F5144DRAFT_542437</name>
</gene>
<accession>A0ACB7PLR4</accession>
<evidence type="ECO:0000313" key="2">
    <source>
        <dbReference type="Proteomes" id="UP000724584"/>
    </source>
</evidence>
<name>A0ACB7PLR4_9PEZI</name>
<organism evidence="1 2">
    <name type="scientific">Chaetomium tenue</name>
    <dbReference type="NCBI Taxonomy" id="1854479"/>
    <lineage>
        <taxon>Eukaryota</taxon>
        <taxon>Fungi</taxon>
        <taxon>Dikarya</taxon>
        <taxon>Ascomycota</taxon>
        <taxon>Pezizomycotina</taxon>
        <taxon>Sordariomycetes</taxon>
        <taxon>Sordariomycetidae</taxon>
        <taxon>Sordariales</taxon>
        <taxon>Chaetomiaceae</taxon>
        <taxon>Chaetomium</taxon>
    </lineage>
</organism>